<feature type="chain" id="PRO_5038625197" evidence="1">
    <location>
        <begin position="24"/>
        <end position="361"/>
    </location>
</feature>
<sequence>MTKVNKIRGITAAGLLAVPVLLSGCNLFGSQSSMDIDKPPTEIEQQMLNMTEGPVSTNKGNKGDQTQSGPKTTVYLMNDKGLLAPVSLGIPESKDEDALKQALQALVSGGEYAKYLPKGFAGILPAGTEVQHVTVDQDQKMAVVEFNSAFTKYDAPDERKILEAVIWTLTGFPGVQSVQLWVDGQRLTEMPQNDTPLNHPLSRSFGINLEQADGVSLTHSTPVTVYFATVTPDGAYSYYVPVTRLVQPGQNKLKAALDQLIRGPQSNDGLEQVMTDGTEVQSVKPEKDGTVTVALKDDMFEQNDPIPDELLQSVVLTVAENSNNAKVKIDMNGRSSIMGINDHQDYSKPVSKPDYINEIPL</sequence>
<feature type="signal peptide" evidence="1">
    <location>
        <begin position="1"/>
        <end position="23"/>
    </location>
</feature>
<dbReference type="SMART" id="SM00909">
    <property type="entry name" value="Germane"/>
    <property type="match status" value="2"/>
</dbReference>
<comment type="caution">
    <text evidence="3">The sequence shown here is derived from an EMBL/GenBank/DDBJ whole genome shotgun (WGS) entry which is preliminary data.</text>
</comment>
<accession>A0A920CRR6</accession>
<protein>
    <submittedName>
        <fullName evidence="3">Sporulation protein</fullName>
    </submittedName>
</protein>
<gene>
    <name evidence="3" type="primary">gerM</name>
    <name evidence="3" type="ORF">J34TS1_14430</name>
</gene>
<dbReference type="Proteomes" id="UP000682811">
    <property type="component" value="Unassembled WGS sequence"/>
</dbReference>
<dbReference type="AlphaFoldDB" id="A0A920CRR6"/>
<dbReference type="InterPro" id="IPR019606">
    <property type="entry name" value="GerMN"/>
</dbReference>
<evidence type="ECO:0000259" key="2">
    <source>
        <dbReference type="SMART" id="SM00909"/>
    </source>
</evidence>
<dbReference type="Pfam" id="PF10646">
    <property type="entry name" value="Germane"/>
    <property type="match status" value="2"/>
</dbReference>
<dbReference type="RefSeq" id="WP_212977649.1">
    <property type="nucleotide sequence ID" value="NZ_AP025343.1"/>
</dbReference>
<name>A0A920CRR6_9BACL</name>
<keyword evidence="4" id="KW-1185">Reference proteome</keyword>
<reference evidence="3 4" key="1">
    <citation type="submission" date="2021-03" db="EMBL/GenBank/DDBJ databases">
        <title>Antimicrobial resistance genes in bacteria isolated from Japanese honey, and their potential for conferring macrolide and lincosamide resistance in the American foulbrood pathogen Paenibacillus larvae.</title>
        <authorList>
            <person name="Okamoto M."/>
            <person name="Kumagai M."/>
            <person name="Kanamori H."/>
            <person name="Takamatsu D."/>
        </authorList>
    </citation>
    <scope>NUCLEOTIDE SEQUENCE [LARGE SCALE GENOMIC DNA]</scope>
    <source>
        <strain evidence="3 4">J34TS1</strain>
    </source>
</reference>
<evidence type="ECO:0000256" key="1">
    <source>
        <dbReference type="SAM" id="SignalP"/>
    </source>
</evidence>
<feature type="domain" description="GerMN" evidence="2">
    <location>
        <begin position="253"/>
        <end position="340"/>
    </location>
</feature>
<proteinExistence type="predicted"/>
<evidence type="ECO:0000313" key="3">
    <source>
        <dbReference type="EMBL" id="GIO46678.1"/>
    </source>
</evidence>
<feature type="domain" description="GerMN" evidence="2">
    <location>
        <begin position="99"/>
        <end position="191"/>
    </location>
</feature>
<dbReference type="PROSITE" id="PS51257">
    <property type="entry name" value="PROKAR_LIPOPROTEIN"/>
    <property type="match status" value="1"/>
</dbReference>
<evidence type="ECO:0000313" key="4">
    <source>
        <dbReference type="Proteomes" id="UP000682811"/>
    </source>
</evidence>
<organism evidence="3 4">
    <name type="scientific">Paenibacillus azoreducens</name>
    <dbReference type="NCBI Taxonomy" id="116718"/>
    <lineage>
        <taxon>Bacteria</taxon>
        <taxon>Bacillati</taxon>
        <taxon>Bacillota</taxon>
        <taxon>Bacilli</taxon>
        <taxon>Bacillales</taxon>
        <taxon>Paenibacillaceae</taxon>
        <taxon>Paenibacillus</taxon>
    </lineage>
</organism>
<dbReference type="EMBL" id="BORT01000004">
    <property type="protein sequence ID" value="GIO46678.1"/>
    <property type="molecule type" value="Genomic_DNA"/>
</dbReference>
<keyword evidence="1" id="KW-0732">Signal</keyword>